<reference evidence="2 3" key="1">
    <citation type="journal article" date="2007" name="Int. J. Syst. Evol. Microbiol.">
        <title>Natronorubrum sulfidifaciens sp. nov., an extremely haloalkaliphilic archaeon isolated from Aiding salt lake in Xin-Jiang, China.</title>
        <authorList>
            <person name="Cui H.L."/>
            <person name="Tohty D."/>
            <person name="Liu H.C."/>
            <person name="Liu S.J."/>
            <person name="Oren A."/>
            <person name="Zhou P.J."/>
        </authorList>
    </citation>
    <scope>NUCLEOTIDE SEQUENCE [LARGE SCALE GENOMIC DNA]</scope>
    <source>
        <strain evidence="2 3">7-3</strain>
    </source>
</reference>
<feature type="transmembrane region" description="Helical" evidence="1">
    <location>
        <begin position="386"/>
        <end position="405"/>
    </location>
</feature>
<sequence length="622" mass="68369">MNVSLEKVIQTQLPAIGIFSIGLVGMIISTKITNPYTIVLSPAITLAAVVYFISSDRPELSISIRIPVRLVITCLFLLIAVSIVLFQDAGYTRTTAIHGSIIALYGVVLLLFLSDSSDIISLGGLCIVGILHRVQIYYSSAIQIGIDSLYHNRVAGEIASAGTLAPLAPSQYWFAPFYHILTATGSHILNLPIRATAFVISGVALVLVPTVLVYSITVRYWSSQVGLLAGFLYSISDYTISWSVMPVSTTLGTIFFTMTIYSFLQFTQTNSDRFLMLVISSVIALMFSHQISFFITFVTIFVFYISYLAITDYSPIRTSYVTLIVGCLIILDWLVTRFGINSDLSFLQTLVIRFVANIQNAGSRSAVLPDFENAVLGGSNALTIEHTIGVGLLTGLGILGGLTWLRANTRRSLMIAIPLGMALGTLFAFSFGGPIVGLNFLIPRRWFIFIYIILSIFAAVGVYAAISTVPRVFPEYIKTGLFIIGVLTVVVFMSFNFMGALDDPVFDAPGAERYAMTSAENHAYTSAIEYQGDRTIVGDNLAVRIIDRHYDDKAEIYTYYPDGGELNPNIDRIYIHRSYVTTDSNAYYMRYDSRTFGVHGPLPKPAGDVVYNNDEAKLITSN</sequence>
<evidence type="ECO:0008006" key="4">
    <source>
        <dbReference type="Google" id="ProtNLM"/>
    </source>
</evidence>
<feature type="transmembrane region" description="Helical" evidence="1">
    <location>
        <begin position="66"/>
        <end position="86"/>
    </location>
</feature>
<keyword evidence="1" id="KW-1133">Transmembrane helix</keyword>
<feature type="transmembrane region" description="Helical" evidence="1">
    <location>
        <begin position="320"/>
        <end position="340"/>
    </location>
</feature>
<feature type="transmembrane region" description="Helical" evidence="1">
    <location>
        <begin position="95"/>
        <end position="113"/>
    </location>
</feature>
<feature type="transmembrane region" description="Helical" evidence="1">
    <location>
        <begin position="481"/>
        <end position="501"/>
    </location>
</feature>
<dbReference type="AlphaFoldDB" id="A0A5P9P363"/>
<evidence type="ECO:0000313" key="2">
    <source>
        <dbReference type="EMBL" id="QFU82290.1"/>
    </source>
</evidence>
<feature type="transmembrane region" description="Helical" evidence="1">
    <location>
        <begin position="12"/>
        <end position="29"/>
    </location>
</feature>
<accession>A0A5P9P363</accession>
<dbReference type="Proteomes" id="UP000326170">
    <property type="component" value="Chromosome"/>
</dbReference>
<keyword evidence="1" id="KW-0472">Membrane</keyword>
<evidence type="ECO:0000256" key="1">
    <source>
        <dbReference type="SAM" id="Phobius"/>
    </source>
</evidence>
<dbReference type="KEGG" id="nas:GCU68_06970"/>
<feature type="transmembrane region" description="Helical" evidence="1">
    <location>
        <begin position="240"/>
        <end position="264"/>
    </location>
</feature>
<feature type="transmembrane region" description="Helical" evidence="1">
    <location>
        <begin position="448"/>
        <end position="469"/>
    </location>
</feature>
<feature type="transmembrane region" description="Helical" evidence="1">
    <location>
        <begin position="293"/>
        <end position="313"/>
    </location>
</feature>
<organism evidence="2 3">
    <name type="scientific">Natronorubrum aibiense</name>
    <dbReference type="NCBI Taxonomy" id="348826"/>
    <lineage>
        <taxon>Archaea</taxon>
        <taxon>Methanobacteriati</taxon>
        <taxon>Methanobacteriota</taxon>
        <taxon>Stenosarchaea group</taxon>
        <taxon>Halobacteria</taxon>
        <taxon>Halobacteriales</taxon>
        <taxon>Natrialbaceae</taxon>
        <taxon>Natronorubrum</taxon>
    </lineage>
</organism>
<keyword evidence="3" id="KW-1185">Reference proteome</keyword>
<feature type="transmembrane region" description="Helical" evidence="1">
    <location>
        <begin position="36"/>
        <end position="54"/>
    </location>
</feature>
<feature type="transmembrane region" description="Helical" evidence="1">
    <location>
        <begin position="197"/>
        <end position="220"/>
    </location>
</feature>
<name>A0A5P9P363_9EURY</name>
<gene>
    <name evidence="2" type="ORF">GCU68_06970</name>
</gene>
<protein>
    <recommendedName>
        <fullName evidence="4">Glycosyltransferase RgtA/B/C/D-like domain-containing protein</fullName>
    </recommendedName>
</protein>
<feature type="transmembrane region" description="Helical" evidence="1">
    <location>
        <begin position="119"/>
        <end position="138"/>
    </location>
</feature>
<evidence type="ECO:0000313" key="3">
    <source>
        <dbReference type="Proteomes" id="UP000326170"/>
    </source>
</evidence>
<dbReference type="EMBL" id="CP045488">
    <property type="protein sequence ID" value="QFU82290.1"/>
    <property type="molecule type" value="Genomic_DNA"/>
</dbReference>
<dbReference type="GeneID" id="42300776"/>
<dbReference type="RefSeq" id="WP_152940170.1">
    <property type="nucleotide sequence ID" value="NZ_CP045488.1"/>
</dbReference>
<dbReference type="OrthoDB" id="110868at2157"/>
<feature type="transmembrane region" description="Helical" evidence="1">
    <location>
        <begin position="417"/>
        <end position="442"/>
    </location>
</feature>
<proteinExistence type="predicted"/>
<keyword evidence="1" id="KW-0812">Transmembrane</keyword>